<protein>
    <recommendedName>
        <fullName evidence="4">Solute-binding protein family 3/N-terminal domain-containing protein</fullName>
    </recommendedName>
</protein>
<evidence type="ECO:0000313" key="2">
    <source>
        <dbReference type="EMBL" id="MBV2130829.1"/>
    </source>
</evidence>
<evidence type="ECO:0000256" key="1">
    <source>
        <dbReference type="SAM" id="SignalP"/>
    </source>
</evidence>
<feature type="chain" id="PRO_5046779041" description="Solute-binding protein family 3/N-terminal domain-containing protein" evidence="1">
    <location>
        <begin position="22"/>
        <end position="298"/>
    </location>
</feature>
<evidence type="ECO:0008006" key="4">
    <source>
        <dbReference type="Google" id="ProtNLM"/>
    </source>
</evidence>
<dbReference type="EMBL" id="JAHRID010000009">
    <property type="protein sequence ID" value="MBV2130829.1"/>
    <property type="molecule type" value="Genomic_DNA"/>
</dbReference>
<accession>A0ABS6MPV5</accession>
<dbReference type="Proteomes" id="UP000704611">
    <property type="component" value="Unassembled WGS sequence"/>
</dbReference>
<name>A0ABS6MPV5_9GAMM</name>
<feature type="signal peptide" evidence="1">
    <location>
        <begin position="1"/>
        <end position="21"/>
    </location>
</feature>
<proteinExistence type="predicted"/>
<evidence type="ECO:0000313" key="3">
    <source>
        <dbReference type="Proteomes" id="UP000704611"/>
    </source>
</evidence>
<organism evidence="2 3">
    <name type="scientific">Arsukibacterium indicum</name>
    <dbReference type="NCBI Taxonomy" id="2848612"/>
    <lineage>
        <taxon>Bacteria</taxon>
        <taxon>Pseudomonadati</taxon>
        <taxon>Pseudomonadota</taxon>
        <taxon>Gammaproteobacteria</taxon>
        <taxon>Chromatiales</taxon>
        <taxon>Chromatiaceae</taxon>
        <taxon>Arsukibacterium</taxon>
    </lineage>
</organism>
<gene>
    <name evidence="2" type="ORF">KQY15_17160</name>
</gene>
<comment type="caution">
    <text evidence="2">The sequence shown here is derived from an EMBL/GenBank/DDBJ whole genome shotgun (WGS) entry which is preliminary data.</text>
</comment>
<keyword evidence="3" id="KW-1185">Reference proteome</keyword>
<keyword evidence="1" id="KW-0732">Signal</keyword>
<dbReference type="RefSeq" id="WP_217671134.1">
    <property type="nucleotide sequence ID" value="NZ_JAHRID010000009.1"/>
</dbReference>
<sequence length="298" mass="33406">MLTLIVRILCLAGLCCCFAYAAENQITITVPAPRSLHDISHDYHIRLLDIALANSGMDRSNVIVRQVPAISEGRAKVELKKGTLINLYWLGAETALADDLIAIEIPTTRGLIGFRKFIIARTQRQEFAGINSLSALSLKIACQGQHWADTTILTQAGLRVTTSVNYETLFQMVALGRCDYFPRGYHDVLLELEQRATTYPELMRYDDIMLHYPFAVFFYVSKSAPELAEKLQAGMEIAAKTGQINELMQQHPLTKAVFPLINGKPEFFLSIPNPTMQFDDISNPDYWITPSDFGITTQ</sequence>
<reference evidence="2 3" key="1">
    <citation type="submission" date="2021-06" db="EMBL/GenBank/DDBJ databases">
        <title>Rheinheimera indica sp. nov., isolated from deep-sea sediment.</title>
        <authorList>
            <person name="Wang Z."/>
            <person name="Zhang X.-Y."/>
        </authorList>
    </citation>
    <scope>NUCLEOTIDE SEQUENCE [LARGE SCALE GENOMIC DNA]</scope>
    <source>
        <strain evidence="2 3">SM2107</strain>
    </source>
</reference>